<dbReference type="SUPFAM" id="SSF52279">
    <property type="entry name" value="Beta-D-glucan exohydrolase, C-terminal domain"/>
    <property type="match status" value="1"/>
</dbReference>
<proteinExistence type="predicted"/>
<comment type="caution">
    <text evidence="2">The sequence shown here is derived from an EMBL/GenBank/DDBJ whole genome shotgun (WGS) entry which is preliminary data.</text>
</comment>
<dbReference type="Proteomes" id="UP001202328">
    <property type="component" value="Unassembled WGS sequence"/>
</dbReference>
<evidence type="ECO:0000313" key="2">
    <source>
        <dbReference type="EMBL" id="KAI3938498.1"/>
    </source>
</evidence>
<reference evidence="2" key="1">
    <citation type="submission" date="2022-04" db="EMBL/GenBank/DDBJ databases">
        <title>A functionally conserved STORR gene fusion in Papaver species that diverged 16.8 million years ago.</title>
        <authorList>
            <person name="Catania T."/>
        </authorList>
    </citation>
    <scope>NUCLEOTIDE SEQUENCE</scope>
    <source>
        <strain evidence="2">S-188037</strain>
    </source>
</reference>
<gene>
    <name evidence="2" type="ORF">MKW98_012761</name>
</gene>
<dbReference type="Gene3D" id="3.40.50.1700">
    <property type="entry name" value="Glycoside hydrolase family 3 C-terminal domain"/>
    <property type="match status" value="1"/>
</dbReference>
<dbReference type="Gene3D" id="3.20.20.300">
    <property type="entry name" value="Glycoside hydrolase, family 3, N-terminal domain"/>
    <property type="match status" value="1"/>
</dbReference>
<accession>A0AAD4T5L2</accession>
<keyword evidence="1" id="KW-0378">Hydrolase</keyword>
<dbReference type="PANTHER" id="PTHR30620:SF33">
    <property type="entry name" value="BETA-D-GLUCAN EXOHYDROLASE-LIKE PROTEIN-RELATED"/>
    <property type="match status" value="1"/>
</dbReference>
<evidence type="ECO:0000256" key="1">
    <source>
        <dbReference type="ARBA" id="ARBA00022801"/>
    </source>
</evidence>
<evidence type="ECO:0000313" key="3">
    <source>
        <dbReference type="Proteomes" id="UP001202328"/>
    </source>
</evidence>
<protein>
    <recommendedName>
        <fullName evidence="4">Glycoside hydrolase family 3 C-terminal domain-containing protein</fullName>
    </recommendedName>
</protein>
<dbReference type="InterPro" id="IPR017853">
    <property type="entry name" value="GH"/>
</dbReference>
<dbReference type="InterPro" id="IPR036962">
    <property type="entry name" value="Glyco_hydro_3_N_sf"/>
</dbReference>
<evidence type="ECO:0008006" key="4">
    <source>
        <dbReference type="Google" id="ProtNLM"/>
    </source>
</evidence>
<dbReference type="PANTHER" id="PTHR30620">
    <property type="entry name" value="PERIPLASMIC BETA-GLUCOSIDASE-RELATED"/>
    <property type="match status" value="1"/>
</dbReference>
<sequence>MVPFRYEKFLEDLIFLVESGDIPMSRIDDAVERILRVKFIAGLFEHPLTDRSLLDTMGSKIHREFAREAVRKSLVLLKNGKDPNKPFLPLDRSARRILVAGSHADDLGYQCGGWTMTWHGSSGNITTGMLYRFYCKELLKLKPEDEYFCYCLFGKFFKDKPVLQCRKRTISSNIVPI</sequence>
<dbReference type="GO" id="GO:0009251">
    <property type="term" value="P:glucan catabolic process"/>
    <property type="evidence" value="ECO:0007669"/>
    <property type="project" value="TreeGrafter"/>
</dbReference>
<dbReference type="EMBL" id="JAJJMB010005517">
    <property type="protein sequence ID" value="KAI3938498.1"/>
    <property type="molecule type" value="Genomic_DNA"/>
</dbReference>
<keyword evidence="3" id="KW-1185">Reference proteome</keyword>
<dbReference type="InterPro" id="IPR051915">
    <property type="entry name" value="Cellulose_Degrad_GH3"/>
</dbReference>
<dbReference type="AlphaFoldDB" id="A0AAD4T5L2"/>
<organism evidence="2 3">
    <name type="scientific">Papaver atlanticum</name>
    <dbReference type="NCBI Taxonomy" id="357466"/>
    <lineage>
        <taxon>Eukaryota</taxon>
        <taxon>Viridiplantae</taxon>
        <taxon>Streptophyta</taxon>
        <taxon>Embryophyta</taxon>
        <taxon>Tracheophyta</taxon>
        <taxon>Spermatophyta</taxon>
        <taxon>Magnoliopsida</taxon>
        <taxon>Ranunculales</taxon>
        <taxon>Papaveraceae</taxon>
        <taxon>Papaveroideae</taxon>
        <taxon>Papaver</taxon>
    </lineage>
</organism>
<dbReference type="GO" id="GO:0008422">
    <property type="term" value="F:beta-glucosidase activity"/>
    <property type="evidence" value="ECO:0007669"/>
    <property type="project" value="TreeGrafter"/>
</dbReference>
<dbReference type="InterPro" id="IPR036881">
    <property type="entry name" value="Glyco_hydro_3_C_sf"/>
</dbReference>
<dbReference type="SUPFAM" id="SSF51445">
    <property type="entry name" value="(Trans)glycosidases"/>
    <property type="match status" value="1"/>
</dbReference>
<name>A0AAD4T5L2_9MAGN</name>